<dbReference type="OMA" id="PTHECLY"/>
<keyword evidence="3" id="KW-0949">S-adenosyl-L-methionine</keyword>
<dbReference type="GO" id="GO:0046976">
    <property type="term" value="F:histone H3K27 methyltransferase activity"/>
    <property type="evidence" value="ECO:0007669"/>
    <property type="project" value="TreeGrafter"/>
</dbReference>
<dbReference type="GO" id="GO:0003682">
    <property type="term" value="F:chromatin binding"/>
    <property type="evidence" value="ECO:0007669"/>
    <property type="project" value="TreeGrafter"/>
</dbReference>
<evidence type="ECO:0000313" key="8">
    <source>
        <dbReference type="Proteomes" id="UP000008063"/>
    </source>
</evidence>
<evidence type="ECO:0000256" key="2">
    <source>
        <dbReference type="ARBA" id="ARBA00022679"/>
    </source>
</evidence>
<organism evidence="8">
    <name type="scientific">Serpula lacrymans var. lacrymans (strain S7.3)</name>
    <name type="common">Dry rot fungus</name>
    <dbReference type="NCBI Taxonomy" id="936435"/>
    <lineage>
        <taxon>Eukaryota</taxon>
        <taxon>Fungi</taxon>
        <taxon>Dikarya</taxon>
        <taxon>Basidiomycota</taxon>
        <taxon>Agaricomycotina</taxon>
        <taxon>Agaricomycetes</taxon>
        <taxon>Agaricomycetidae</taxon>
        <taxon>Boletales</taxon>
        <taxon>Coniophorineae</taxon>
        <taxon>Serpulaceae</taxon>
        <taxon>Serpula</taxon>
    </lineage>
</organism>
<dbReference type="AlphaFoldDB" id="F8QGM8"/>
<dbReference type="EMBL" id="GL945502">
    <property type="protein sequence ID" value="EGN92574.1"/>
    <property type="molecule type" value="Genomic_DNA"/>
</dbReference>
<name>F8QGM8_SERL3</name>
<dbReference type="GO" id="GO:0031507">
    <property type="term" value="P:heterochromatin formation"/>
    <property type="evidence" value="ECO:0007669"/>
    <property type="project" value="TreeGrafter"/>
</dbReference>
<dbReference type="GO" id="GO:0032259">
    <property type="term" value="P:methylation"/>
    <property type="evidence" value="ECO:0007669"/>
    <property type="project" value="UniProtKB-KW"/>
</dbReference>
<feature type="non-terminal residue" evidence="7">
    <location>
        <position position="279"/>
    </location>
</feature>
<dbReference type="Proteomes" id="UP000008063">
    <property type="component" value="Unassembled WGS sequence"/>
</dbReference>
<keyword evidence="1" id="KW-0489">Methyltransferase</keyword>
<dbReference type="InParanoid" id="F8QGM8"/>
<feature type="domain" description="CXC" evidence="6">
    <location>
        <begin position="192"/>
        <end position="279"/>
    </location>
</feature>
<dbReference type="GO" id="GO:0035098">
    <property type="term" value="C:ESC/E(Z) complex"/>
    <property type="evidence" value="ECO:0007669"/>
    <property type="project" value="TreeGrafter"/>
</dbReference>
<keyword evidence="8" id="KW-1185">Reference proteome</keyword>
<accession>F8QGM8</accession>
<dbReference type="OrthoDB" id="6141102at2759"/>
<keyword evidence="4" id="KW-0805">Transcription regulation</keyword>
<dbReference type="PROSITE" id="PS51633">
    <property type="entry name" value="CXC"/>
    <property type="match status" value="1"/>
</dbReference>
<evidence type="ECO:0000313" key="7">
    <source>
        <dbReference type="EMBL" id="EGN92574.1"/>
    </source>
</evidence>
<gene>
    <name evidence="7" type="ORF">SERLA73DRAFT_172801</name>
</gene>
<keyword evidence="5" id="KW-0804">Transcription</keyword>
<evidence type="ECO:0000259" key="6">
    <source>
        <dbReference type="PROSITE" id="PS51633"/>
    </source>
</evidence>
<dbReference type="eggNOG" id="ENOG502SPEW">
    <property type="taxonomic scope" value="Eukaryota"/>
</dbReference>
<proteinExistence type="predicted"/>
<evidence type="ECO:0000256" key="3">
    <source>
        <dbReference type="ARBA" id="ARBA00022691"/>
    </source>
</evidence>
<dbReference type="Gene3D" id="2.170.270.10">
    <property type="entry name" value="SET domain"/>
    <property type="match status" value="1"/>
</dbReference>
<evidence type="ECO:0000256" key="1">
    <source>
        <dbReference type="ARBA" id="ARBA00022603"/>
    </source>
</evidence>
<dbReference type="InterPro" id="IPR046341">
    <property type="entry name" value="SET_dom_sf"/>
</dbReference>
<keyword evidence="2" id="KW-0808">Transferase</keyword>
<evidence type="ECO:0000256" key="5">
    <source>
        <dbReference type="ARBA" id="ARBA00023163"/>
    </source>
</evidence>
<dbReference type="PANTHER" id="PTHR45747">
    <property type="entry name" value="HISTONE-LYSINE N-METHYLTRANSFERASE E(Z)"/>
    <property type="match status" value="1"/>
</dbReference>
<evidence type="ECO:0000256" key="4">
    <source>
        <dbReference type="ARBA" id="ARBA00023015"/>
    </source>
</evidence>
<sequence length="279" mass="31833">MHYVYDISLADIDRSKILPRLRESDTFGLLWEASQRDLIHWPGAAFNEHEELPTSYAPASDDLRGRLNSILPIFCPNLNCMQAKCPTHECLYPVYDAEKPKVTSISMLLSEGDPCGEECFRYHVDDSYADTVNWEGPDSDILAVILATTADLFPCLLAILCHKPCREVFVMRSRLFPDHRIQDVVDEPIERLRKKKFFKDAAKLGSSNVNPYVPVPPCHHKGPCDSRSCHCYENSLHCSRNCRCDLSCQRRWKGCTCHRGTKSCQKDTCKCLRSGRECD</sequence>
<reference evidence="8" key="1">
    <citation type="journal article" date="2011" name="Science">
        <title>The plant cell wall-decomposing machinery underlies the functional diversity of forest fungi.</title>
        <authorList>
            <person name="Eastwood D.C."/>
            <person name="Floudas D."/>
            <person name="Binder M."/>
            <person name="Majcherczyk A."/>
            <person name="Schneider P."/>
            <person name="Aerts A."/>
            <person name="Asiegbu F.O."/>
            <person name="Baker S.E."/>
            <person name="Barry K."/>
            <person name="Bendiksby M."/>
            <person name="Blumentritt M."/>
            <person name="Coutinho P.M."/>
            <person name="Cullen D."/>
            <person name="de Vries R.P."/>
            <person name="Gathman A."/>
            <person name="Goodell B."/>
            <person name="Henrissat B."/>
            <person name="Ihrmark K."/>
            <person name="Kauserud H."/>
            <person name="Kohler A."/>
            <person name="LaButti K."/>
            <person name="Lapidus A."/>
            <person name="Lavin J.L."/>
            <person name="Lee Y.-H."/>
            <person name="Lindquist E."/>
            <person name="Lilly W."/>
            <person name="Lucas S."/>
            <person name="Morin E."/>
            <person name="Murat C."/>
            <person name="Oguiza J.A."/>
            <person name="Park J."/>
            <person name="Pisabarro A.G."/>
            <person name="Riley R."/>
            <person name="Rosling A."/>
            <person name="Salamov A."/>
            <person name="Schmidt O."/>
            <person name="Schmutz J."/>
            <person name="Skrede I."/>
            <person name="Stenlid J."/>
            <person name="Wiebenga A."/>
            <person name="Xie X."/>
            <person name="Kuees U."/>
            <person name="Hibbett D.S."/>
            <person name="Hoffmeister D."/>
            <person name="Hoegberg N."/>
            <person name="Martin F."/>
            <person name="Grigoriev I.V."/>
            <person name="Watkinson S.C."/>
        </authorList>
    </citation>
    <scope>NUCLEOTIDE SEQUENCE [LARGE SCALE GENOMIC DNA]</scope>
    <source>
        <strain evidence="8">strain S7.3</strain>
    </source>
</reference>
<dbReference type="STRING" id="936435.F8QGM8"/>
<dbReference type="InterPro" id="IPR045318">
    <property type="entry name" value="EZH1/2-like"/>
</dbReference>
<dbReference type="PANTHER" id="PTHR45747:SF4">
    <property type="entry name" value="HISTONE-LYSINE N-METHYLTRANSFERASE E(Z)"/>
    <property type="match status" value="1"/>
</dbReference>
<protein>
    <recommendedName>
        <fullName evidence="6">CXC domain-containing protein</fullName>
    </recommendedName>
</protein>
<dbReference type="InterPro" id="IPR026489">
    <property type="entry name" value="CXC_dom"/>
</dbReference>
<dbReference type="HOGENOM" id="CLU_999495_0_0_1"/>